<organism evidence="2 3">
    <name type="scientific">Portunus trituberculatus</name>
    <name type="common">Swimming crab</name>
    <name type="synonym">Neptunus trituberculatus</name>
    <dbReference type="NCBI Taxonomy" id="210409"/>
    <lineage>
        <taxon>Eukaryota</taxon>
        <taxon>Metazoa</taxon>
        <taxon>Ecdysozoa</taxon>
        <taxon>Arthropoda</taxon>
        <taxon>Crustacea</taxon>
        <taxon>Multicrustacea</taxon>
        <taxon>Malacostraca</taxon>
        <taxon>Eumalacostraca</taxon>
        <taxon>Eucarida</taxon>
        <taxon>Decapoda</taxon>
        <taxon>Pleocyemata</taxon>
        <taxon>Brachyura</taxon>
        <taxon>Eubrachyura</taxon>
        <taxon>Portunoidea</taxon>
        <taxon>Portunidae</taxon>
        <taxon>Portuninae</taxon>
        <taxon>Portunus</taxon>
    </lineage>
</organism>
<comment type="caution">
    <text evidence="2">The sequence shown here is derived from an EMBL/GenBank/DDBJ whole genome shotgun (WGS) entry which is preliminary data.</text>
</comment>
<feature type="region of interest" description="Disordered" evidence="1">
    <location>
        <begin position="39"/>
        <end position="63"/>
    </location>
</feature>
<evidence type="ECO:0000313" key="2">
    <source>
        <dbReference type="EMBL" id="MPC36702.1"/>
    </source>
</evidence>
<proteinExistence type="predicted"/>
<evidence type="ECO:0000313" key="3">
    <source>
        <dbReference type="Proteomes" id="UP000324222"/>
    </source>
</evidence>
<keyword evidence="3" id="KW-1185">Reference proteome</keyword>
<reference evidence="2 3" key="1">
    <citation type="submission" date="2019-05" db="EMBL/GenBank/DDBJ databases">
        <title>Another draft genome of Portunus trituberculatus and its Hox gene families provides insights of decapod evolution.</title>
        <authorList>
            <person name="Jeong J.-H."/>
            <person name="Song I."/>
            <person name="Kim S."/>
            <person name="Choi T."/>
            <person name="Kim D."/>
            <person name="Ryu S."/>
            <person name="Kim W."/>
        </authorList>
    </citation>
    <scope>NUCLEOTIDE SEQUENCE [LARGE SCALE GENOMIC DNA]</scope>
    <source>
        <tissue evidence="2">Muscle</tissue>
    </source>
</reference>
<name>A0A5B7ERD1_PORTR</name>
<protein>
    <submittedName>
        <fullName evidence="2">Uncharacterized protein</fullName>
    </submittedName>
</protein>
<evidence type="ECO:0000256" key="1">
    <source>
        <dbReference type="SAM" id="MobiDB-lite"/>
    </source>
</evidence>
<accession>A0A5B7ERD1</accession>
<sequence>MIFLTVLYYLMCRNFVPFCVLDGVDKHSLSASRFTTDINGTRRLGPGQGGNGRRPRQVAPQLVPSSSASRVAGQCSVSCAAPGPPFCSVFNL</sequence>
<dbReference type="AlphaFoldDB" id="A0A5B7ERD1"/>
<gene>
    <name evidence="2" type="ORF">E2C01_030170</name>
</gene>
<dbReference type="EMBL" id="VSRR010003584">
    <property type="protein sequence ID" value="MPC36702.1"/>
    <property type="molecule type" value="Genomic_DNA"/>
</dbReference>
<dbReference type="Proteomes" id="UP000324222">
    <property type="component" value="Unassembled WGS sequence"/>
</dbReference>